<evidence type="ECO:0000313" key="3">
    <source>
        <dbReference type="Proteomes" id="UP000179627"/>
    </source>
</evidence>
<dbReference type="OrthoDB" id="3214609at2"/>
<feature type="compositionally biased region" description="Polar residues" evidence="1">
    <location>
        <begin position="176"/>
        <end position="189"/>
    </location>
</feature>
<dbReference type="RefSeq" id="WP_071084132.1">
    <property type="nucleotide sequence ID" value="NZ_MBLM01000109.1"/>
</dbReference>
<dbReference type="Proteomes" id="UP000179627">
    <property type="component" value="Unassembled WGS sequence"/>
</dbReference>
<evidence type="ECO:0000313" key="2">
    <source>
        <dbReference type="EMBL" id="OHV38380.1"/>
    </source>
</evidence>
<accession>A0A1S1QWN3</accession>
<organism evidence="2 3">
    <name type="scientific">Parafrankia colletiae</name>
    <dbReference type="NCBI Taxonomy" id="573497"/>
    <lineage>
        <taxon>Bacteria</taxon>
        <taxon>Bacillati</taxon>
        <taxon>Actinomycetota</taxon>
        <taxon>Actinomycetes</taxon>
        <taxon>Frankiales</taxon>
        <taxon>Frankiaceae</taxon>
        <taxon>Parafrankia</taxon>
    </lineage>
</organism>
<sequence length="189" mass="20383">MERSRLLLGWLAARRAVDHCLSDLLAAGPAGERRVRESLARVDDLETRAQVAFDRYRSAAESAEAAGPGAGRAHRWATDPSTPGPDGPEDGQSGRATGDPARNDRGTTADRGVTAAPGGDPRPFEADRRNVMPLHVNPRSMTPAGREQAGPDPGAGDRWAPRERPRLNVVRESDLARSSTNTKSNQRHR</sequence>
<feature type="region of interest" description="Disordered" evidence="1">
    <location>
        <begin position="57"/>
        <end position="189"/>
    </location>
</feature>
<reference evidence="3" key="1">
    <citation type="submission" date="2016-07" db="EMBL/GenBank/DDBJ databases">
        <title>Sequence Frankia sp. strain CcI1.17.</title>
        <authorList>
            <person name="Ghodhbane-Gtari F."/>
            <person name="Swanson E."/>
            <person name="Gueddou A."/>
            <person name="Morris K."/>
            <person name="Hezbri K."/>
            <person name="Ktari A."/>
            <person name="Nouioui I."/>
            <person name="Abebe-Akele F."/>
            <person name="Simpson S."/>
            <person name="Thomas K."/>
            <person name="Gtari M."/>
            <person name="Tisa L.S."/>
            <person name="Hurst S."/>
        </authorList>
    </citation>
    <scope>NUCLEOTIDE SEQUENCE [LARGE SCALE GENOMIC DNA]</scope>
    <source>
        <strain evidence="3">Cc1.17</strain>
    </source>
</reference>
<dbReference type="EMBL" id="MBLM01000109">
    <property type="protein sequence ID" value="OHV38380.1"/>
    <property type="molecule type" value="Genomic_DNA"/>
</dbReference>
<feature type="compositionally biased region" description="Basic and acidic residues" evidence="1">
    <location>
        <begin position="159"/>
        <end position="175"/>
    </location>
</feature>
<proteinExistence type="predicted"/>
<protein>
    <submittedName>
        <fullName evidence="2">Uncharacterized protein</fullName>
    </submittedName>
</protein>
<gene>
    <name evidence="2" type="ORF">CC117_15735</name>
</gene>
<dbReference type="AlphaFoldDB" id="A0A1S1QWN3"/>
<comment type="caution">
    <text evidence="2">The sequence shown here is derived from an EMBL/GenBank/DDBJ whole genome shotgun (WGS) entry which is preliminary data.</text>
</comment>
<name>A0A1S1QWN3_9ACTN</name>
<keyword evidence="3" id="KW-1185">Reference proteome</keyword>
<evidence type="ECO:0000256" key="1">
    <source>
        <dbReference type="SAM" id="MobiDB-lite"/>
    </source>
</evidence>